<name>A0AAW2G8B6_9HYME</name>
<evidence type="ECO:0000313" key="4">
    <source>
        <dbReference type="Proteomes" id="UP001430953"/>
    </source>
</evidence>
<keyword evidence="2" id="KW-0812">Transmembrane</keyword>
<reference evidence="3 4" key="1">
    <citation type="submission" date="2023-03" db="EMBL/GenBank/DDBJ databases">
        <title>High recombination rates correlate with genetic variation in Cardiocondyla obscurior ants.</title>
        <authorList>
            <person name="Errbii M."/>
        </authorList>
    </citation>
    <scope>NUCLEOTIDE SEQUENCE [LARGE SCALE GENOMIC DNA]</scope>
    <source>
        <strain evidence="3">Alpha-2009</strain>
        <tissue evidence="3">Whole body</tissue>
    </source>
</reference>
<dbReference type="EMBL" id="JADYXP020000005">
    <property type="protein sequence ID" value="KAL0124476.1"/>
    <property type="molecule type" value="Genomic_DNA"/>
</dbReference>
<keyword evidence="4" id="KW-1185">Reference proteome</keyword>
<accession>A0AAW2G8B6</accession>
<evidence type="ECO:0000313" key="3">
    <source>
        <dbReference type="EMBL" id="KAL0124476.1"/>
    </source>
</evidence>
<feature type="compositionally biased region" description="Basic and acidic residues" evidence="1">
    <location>
        <begin position="41"/>
        <end position="57"/>
    </location>
</feature>
<gene>
    <name evidence="3" type="ORF">PUN28_006369</name>
</gene>
<proteinExistence type="predicted"/>
<protein>
    <submittedName>
        <fullName evidence="3">Uncharacterized protein</fullName>
    </submittedName>
</protein>
<comment type="caution">
    <text evidence="3">The sequence shown here is derived from an EMBL/GenBank/DDBJ whole genome shotgun (WGS) entry which is preliminary data.</text>
</comment>
<organism evidence="3 4">
    <name type="scientific">Cardiocondyla obscurior</name>
    <dbReference type="NCBI Taxonomy" id="286306"/>
    <lineage>
        <taxon>Eukaryota</taxon>
        <taxon>Metazoa</taxon>
        <taxon>Ecdysozoa</taxon>
        <taxon>Arthropoda</taxon>
        <taxon>Hexapoda</taxon>
        <taxon>Insecta</taxon>
        <taxon>Pterygota</taxon>
        <taxon>Neoptera</taxon>
        <taxon>Endopterygota</taxon>
        <taxon>Hymenoptera</taxon>
        <taxon>Apocrita</taxon>
        <taxon>Aculeata</taxon>
        <taxon>Formicoidea</taxon>
        <taxon>Formicidae</taxon>
        <taxon>Myrmicinae</taxon>
        <taxon>Cardiocondyla</taxon>
    </lineage>
</organism>
<keyword evidence="2" id="KW-0472">Membrane</keyword>
<sequence length="95" mass="11203">MTTSRKRNTRPSGRSTTLDFVCIPRAWFFSSRVKKKKKEKKERIERERTGKEKKGEKRRISAVFEIYLTLPVLNAANLRIVLRSRYSSHLRPPPS</sequence>
<evidence type="ECO:0000256" key="1">
    <source>
        <dbReference type="SAM" id="MobiDB-lite"/>
    </source>
</evidence>
<dbReference type="AlphaFoldDB" id="A0AAW2G8B6"/>
<dbReference type="Proteomes" id="UP001430953">
    <property type="component" value="Unassembled WGS sequence"/>
</dbReference>
<feature type="transmembrane region" description="Helical" evidence="2">
    <location>
        <begin position="62"/>
        <end position="82"/>
    </location>
</feature>
<keyword evidence="2" id="KW-1133">Transmembrane helix</keyword>
<evidence type="ECO:0000256" key="2">
    <source>
        <dbReference type="SAM" id="Phobius"/>
    </source>
</evidence>
<feature type="region of interest" description="Disordered" evidence="1">
    <location>
        <begin position="36"/>
        <end position="57"/>
    </location>
</feature>